<name>A0ABW4PYZ6_9MICO</name>
<protein>
    <submittedName>
        <fullName evidence="6">Resuscitation-promoting factor</fullName>
    </submittedName>
</protein>
<dbReference type="EMBL" id="JBHUFL010000002">
    <property type="protein sequence ID" value="MFD1835359.1"/>
    <property type="molecule type" value="Genomic_DNA"/>
</dbReference>
<dbReference type="Proteomes" id="UP001597280">
    <property type="component" value="Unassembled WGS sequence"/>
</dbReference>
<dbReference type="Pfam" id="PF03990">
    <property type="entry name" value="DUF348"/>
    <property type="match status" value="2"/>
</dbReference>
<dbReference type="InterPro" id="IPR023346">
    <property type="entry name" value="Lysozyme-like_dom_sf"/>
</dbReference>
<dbReference type="CDD" id="cd13925">
    <property type="entry name" value="RPF"/>
    <property type="match status" value="1"/>
</dbReference>
<feature type="domain" description="G5" evidence="5">
    <location>
        <begin position="198"/>
        <end position="278"/>
    </location>
</feature>
<dbReference type="SUPFAM" id="SSF53955">
    <property type="entry name" value="Lysozyme-like"/>
    <property type="match status" value="1"/>
</dbReference>
<feature type="compositionally biased region" description="Low complexity" evidence="4">
    <location>
        <begin position="341"/>
        <end position="352"/>
    </location>
</feature>
<dbReference type="Gene3D" id="1.10.530.10">
    <property type="match status" value="1"/>
</dbReference>
<proteinExistence type="inferred from homology"/>
<dbReference type="RefSeq" id="WP_343904438.1">
    <property type="nucleotide sequence ID" value="NZ_BAAAIS010000002.1"/>
</dbReference>
<evidence type="ECO:0000259" key="5">
    <source>
        <dbReference type="PROSITE" id="PS51109"/>
    </source>
</evidence>
<reference evidence="7" key="1">
    <citation type="journal article" date="2019" name="Int. J. Syst. Evol. Microbiol.">
        <title>The Global Catalogue of Microorganisms (GCM) 10K type strain sequencing project: providing services to taxonomists for standard genome sequencing and annotation.</title>
        <authorList>
            <consortium name="The Broad Institute Genomics Platform"/>
            <consortium name="The Broad Institute Genome Sequencing Center for Infectious Disease"/>
            <person name="Wu L."/>
            <person name="Ma J."/>
        </authorList>
    </citation>
    <scope>NUCLEOTIDE SEQUENCE [LARGE SCALE GENOMIC DNA]</scope>
    <source>
        <strain evidence="7">JCM 11650</strain>
    </source>
</reference>
<keyword evidence="7" id="KW-1185">Reference proteome</keyword>
<dbReference type="Pfam" id="PF06737">
    <property type="entry name" value="Transglycosylas"/>
    <property type="match status" value="1"/>
</dbReference>
<evidence type="ECO:0000313" key="6">
    <source>
        <dbReference type="EMBL" id="MFD1835359.1"/>
    </source>
</evidence>
<dbReference type="Pfam" id="PF07501">
    <property type="entry name" value="G5"/>
    <property type="match status" value="1"/>
</dbReference>
<feature type="compositionally biased region" description="Basic and acidic residues" evidence="4">
    <location>
        <begin position="306"/>
        <end position="340"/>
    </location>
</feature>
<comment type="caution">
    <text evidence="6">The sequence shown here is derived from an EMBL/GenBank/DDBJ whole genome shotgun (WGS) entry which is preliminary data.</text>
</comment>
<dbReference type="PROSITE" id="PS51109">
    <property type="entry name" value="G5"/>
    <property type="match status" value="1"/>
</dbReference>
<accession>A0ABW4PYZ6</accession>
<organism evidence="6 7">
    <name type="scientific">Brachybacterium rhamnosum</name>
    <dbReference type="NCBI Taxonomy" id="173361"/>
    <lineage>
        <taxon>Bacteria</taxon>
        <taxon>Bacillati</taxon>
        <taxon>Actinomycetota</taxon>
        <taxon>Actinomycetes</taxon>
        <taxon>Micrococcales</taxon>
        <taxon>Dermabacteraceae</taxon>
        <taxon>Brachybacterium</taxon>
    </lineage>
</organism>
<dbReference type="InterPro" id="IPR011098">
    <property type="entry name" value="G5_dom"/>
</dbReference>
<sequence length="434" mass="45663">MKKTPWIIGAATVAVLAVGGGGTAYAVSSEADVTVYGKASSVRTFSSPTVAELLESQGITVQENDLVTPGLDETVTDGMDIQVVQRHLATVTIDGAEKDVLTAGTTVQDALDELDYKAEGAKVTPAPETELSATEATAVDVSTLKTVTFTGQYGSATFETTAKTVDEAMTSLLTNIEDSDTASVERDALLEDGATIEVHRTREKERTETEEIPFETTTKKDDTLLEGTTRTTTEGKKGSKEIVYKDTVVDGKTTESEKVSEKVTAEPVAKVVVEGTKKAPVEEKTEESAASSSSASTSRSTTESSRSSERSSSSEKESSFVEKKSSSSKSDDSSSEKEESSSSSSSSAPSVSGGSVWDKLAKCESGGNWSINTGNGFYGGLQFTKSTWLAYGGGQYASNAHLATREQQIAIGKKVQAGQGWGAWPSCTSKLGIR</sequence>
<dbReference type="InterPro" id="IPR007137">
    <property type="entry name" value="DUF348"/>
</dbReference>
<evidence type="ECO:0000256" key="2">
    <source>
        <dbReference type="ARBA" id="ARBA00022729"/>
    </source>
</evidence>
<keyword evidence="2" id="KW-0732">Signal</keyword>
<feature type="region of interest" description="Disordered" evidence="4">
    <location>
        <begin position="217"/>
        <end position="238"/>
    </location>
</feature>
<dbReference type="SMART" id="SM01208">
    <property type="entry name" value="G5"/>
    <property type="match status" value="1"/>
</dbReference>
<feature type="compositionally biased region" description="Low complexity" evidence="4">
    <location>
        <begin position="288"/>
        <end position="305"/>
    </location>
</feature>
<feature type="region of interest" description="Disordered" evidence="4">
    <location>
        <begin position="278"/>
        <end position="355"/>
    </location>
</feature>
<dbReference type="InterPro" id="IPR010618">
    <property type="entry name" value="RPF"/>
</dbReference>
<evidence type="ECO:0000256" key="4">
    <source>
        <dbReference type="SAM" id="MobiDB-lite"/>
    </source>
</evidence>
<dbReference type="Gene3D" id="2.20.230.10">
    <property type="entry name" value="Resuscitation-promoting factor rpfb"/>
    <property type="match status" value="1"/>
</dbReference>
<keyword evidence="3" id="KW-0378">Hydrolase</keyword>
<gene>
    <name evidence="6" type="ORF">ACFSDA_09770</name>
</gene>
<feature type="compositionally biased region" description="Basic and acidic residues" evidence="4">
    <location>
        <begin position="278"/>
        <end position="287"/>
    </location>
</feature>
<evidence type="ECO:0000256" key="3">
    <source>
        <dbReference type="ARBA" id="ARBA00022801"/>
    </source>
</evidence>
<comment type="similarity">
    <text evidence="1">Belongs to the transglycosylase family. Rpf subfamily.</text>
</comment>
<evidence type="ECO:0000256" key="1">
    <source>
        <dbReference type="ARBA" id="ARBA00010830"/>
    </source>
</evidence>
<evidence type="ECO:0000313" key="7">
    <source>
        <dbReference type="Proteomes" id="UP001597280"/>
    </source>
</evidence>